<keyword evidence="2" id="KW-1185">Reference proteome</keyword>
<proteinExistence type="predicted"/>
<protein>
    <submittedName>
        <fullName evidence="1">Uncharacterized protein</fullName>
    </submittedName>
</protein>
<accession>A0ABQ8B4D2</accession>
<evidence type="ECO:0000313" key="2">
    <source>
        <dbReference type="Proteomes" id="UP000824890"/>
    </source>
</evidence>
<evidence type="ECO:0000313" key="1">
    <source>
        <dbReference type="EMBL" id="KAH0899362.1"/>
    </source>
</evidence>
<gene>
    <name evidence="1" type="ORF">HID58_048930</name>
</gene>
<reference evidence="1 2" key="1">
    <citation type="submission" date="2021-05" db="EMBL/GenBank/DDBJ databases">
        <title>Genome Assembly of Synthetic Allotetraploid Brassica napus Reveals Homoeologous Exchanges between Subgenomes.</title>
        <authorList>
            <person name="Davis J.T."/>
        </authorList>
    </citation>
    <scope>NUCLEOTIDE SEQUENCE [LARGE SCALE GENOMIC DNA]</scope>
    <source>
        <strain evidence="2">cv. Da-Ae</strain>
        <tissue evidence="1">Seedling</tissue>
    </source>
</reference>
<comment type="caution">
    <text evidence="1">The sequence shown here is derived from an EMBL/GenBank/DDBJ whole genome shotgun (WGS) entry which is preliminary data.</text>
</comment>
<dbReference type="EMBL" id="JAGKQM010000012">
    <property type="protein sequence ID" value="KAH0899362.1"/>
    <property type="molecule type" value="Genomic_DNA"/>
</dbReference>
<name>A0ABQ8B4D2_BRANA</name>
<feature type="non-terminal residue" evidence="1">
    <location>
        <position position="1"/>
    </location>
</feature>
<organism evidence="1 2">
    <name type="scientific">Brassica napus</name>
    <name type="common">Rape</name>
    <dbReference type="NCBI Taxonomy" id="3708"/>
    <lineage>
        <taxon>Eukaryota</taxon>
        <taxon>Viridiplantae</taxon>
        <taxon>Streptophyta</taxon>
        <taxon>Embryophyta</taxon>
        <taxon>Tracheophyta</taxon>
        <taxon>Spermatophyta</taxon>
        <taxon>Magnoliopsida</taxon>
        <taxon>eudicotyledons</taxon>
        <taxon>Gunneridae</taxon>
        <taxon>Pentapetalae</taxon>
        <taxon>rosids</taxon>
        <taxon>malvids</taxon>
        <taxon>Brassicales</taxon>
        <taxon>Brassicaceae</taxon>
        <taxon>Brassiceae</taxon>
        <taxon>Brassica</taxon>
    </lineage>
</organism>
<dbReference type="Proteomes" id="UP000824890">
    <property type="component" value="Unassembled WGS sequence"/>
</dbReference>
<sequence>NDLFLRPAWHPFSAKITSFNRQPFSATHFNRHRQHPSFVVNHQTLPPLFYSTNRSPIATLLQGFGLRLAWIFVTGMSDQHMILKDKKNSSNTLSFASPSCPPNGVPLEDPHSPLPHFMCTELRTVMMNISVYGEMAFYVMPDEFFRTRVLGYSLTKEI</sequence>